<geneLocation type="plasmid" evidence="2">
    <name>pssyis1 dna</name>
</geneLocation>
<keyword evidence="1" id="KW-0614">Plasmid</keyword>
<reference evidence="1 2" key="1">
    <citation type="submission" date="2019-03" db="EMBL/GenBank/DDBJ databases">
        <title>The genome sequence of Candidatus Serratia symbiotica strain IS.</title>
        <authorList>
            <person name="Nikoh N."/>
            <person name="Koga R."/>
            <person name="Oshima K."/>
            <person name="Hattori M."/>
            <person name="Fukatsu T."/>
        </authorList>
    </citation>
    <scope>NUCLEOTIDE SEQUENCE [LARGE SCALE GENOMIC DNA]</scope>
    <source>
        <strain evidence="1 2">IS</strain>
        <plasmid evidence="2">pssyis1 dna</plasmid>
    </source>
</reference>
<gene>
    <name evidence="1" type="ORF">SSYIS1_41120</name>
</gene>
<evidence type="ECO:0000313" key="1">
    <source>
        <dbReference type="EMBL" id="BBI93101.1"/>
    </source>
</evidence>
<sequence length="55" mass="6232">MVTEEYKGLYAPIREHRELLNDIAHETALAPPAQRFSGVTSCASHAIESYQRRNC</sequence>
<protein>
    <submittedName>
        <fullName evidence="1">Uncharacterized protein</fullName>
    </submittedName>
</protein>
<dbReference type="AlphaFoldDB" id="A0A455VVI8"/>
<evidence type="ECO:0000313" key="2">
    <source>
        <dbReference type="Proteomes" id="UP000324392"/>
    </source>
</evidence>
<dbReference type="EMBL" id="AP019532">
    <property type="protein sequence ID" value="BBI93101.1"/>
    <property type="molecule type" value="Genomic_DNA"/>
</dbReference>
<dbReference type="Proteomes" id="UP000324392">
    <property type="component" value="Plasmid pSsyis1"/>
</dbReference>
<organism evidence="1 2">
    <name type="scientific">Serratia symbiotica</name>
    <dbReference type="NCBI Taxonomy" id="138074"/>
    <lineage>
        <taxon>Bacteria</taxon>
        <taxon>Pseudomonadati</taxon>
        <taxon>Pseudomonadota</taxon>
        <taxon>Gammaproteobacteria</taxon>
        <taxon>Enterobacterales</taxon>
        <taxon>Yersiniaceae</taxon>
        <taxon>Serratia</taxon>
    </lineage>
</organism>
<name>A0A455VVI8_9GAMM</name>
<proteinExistence type="predicted"/>
<accession>A0A455VVI8</accession>